<dbReference type="Pfam" id="PF13086">
    <property type="entry name" value="AAA_11"/>
    <property type="match status" value="1"/>
</dbReference>
<dbReference type="PANTHER" id="PTHR43788">
    <property type="entry name" value="DNA2/NAM7 HELICASE FAMILY MEMBER"/>
    <property type="match status" value="1"/>
</dbReference>
<comment type="similarity">
    <text evidence="1">Belongs to the DNA2/NAM7 helicase family.</text>
</comment>
<dbReference type="GO" id="GO:0016787">
    <property type="term" value="F:hydrolase activity"/>
    <property type="evidence" value="ECO:0007669"/>
    <property type="project" value="UniProtKB-KW"/>
</dbReference>
<dbReference type="InterPro" id="IPR041679">
    <property type="entry name" value="DNA2/NAM7-like_C"/>
</dbReference>
<evidence type="ECO:0000313" key="9">
    <source>
        <dbReference type="EMBL" id="MBB6090854.1"/>
    </source>
</evidence>
<evidence type="ECO:0000256" key="5">
    <source>
        <dbReference type="ARBA" id="ARBA00022840"/>
    </source>
</evidence>
<comment type="caution">
    <text evidence="9">The sequence shown here is derived from an EMBL/GenBank/DDBJ whole genome shotgun (WGS) entry which is preliminary data.</text>
</comment>
<keyword evidence="4" id="KW-0347">Helicase</keyword>
<evidence type="ECO:0000256" key="2">
    <source>
        <dbReference type="ARBA" id="ARBA00022741"/>
    </source>
</evidence>
<protein>
    <submittedName>
        <fullName evidence="9">DNA polymerase III delta prime subunit</fullName>
    </submittedName>
</protein>
<dbReference type="InterPro" id="IPR050534">
    <property type="entry name" value="Coronavir_polyprotein_1ab"/>
</dbReference>
<sequence length="727" mass="79864">MEVDYVCPLCGKGLPEQDFGSHIESHYGKAVVKHLADSSGVCRACGNELHGSSPNGHHSCLRNLGQNSSRDSNPRGYLSDTPPKLQIGSPQVSENGGSEDNEEVDVEIGIPSLPDVIMTGGSTRSLKPKVRLSDDELSDYFGRLSTFLSRERQSAIDEGWQRFNDHSIEELEGDGYAALGLEAKGTQFHPDFDTQFVFTDPSLDEEDGDFSGEHNFYRGHHAVLTVDGQDGQFPIEGRITFAANDKVGFMPHNSNAQNSATDSALTRDGESYHLVQIFDPLPFDREREAVRSVKRSEKRDLLAGATLTEATGIRVDEESTILNQYQRRAIERGLGAQELLCIHGPPGTGKTRTLTELIRLLVADGKRVLACSHSNQAVDNLLAGTSTIGTPAEATLHQYAENEEFEMARVGFNSKNSVVRSVYQNRGVTDADVVGATMSSVATITDEEFDVAVVDEASQASQPASFLPFSVADRIILAGDHKQLPPYCSDEEAKAENMHISLFEHILDTYGEDLFVTLGRQYRMNQEIATFPNQEFYNSSLDHGTENATWTIDDLKPIIGINIQGTEKRVGNSNSKYNPEEAEAVAKQVKLLSYSLPPADIGVITAYSAQKGRITRAIRNAGVENGQDVKVDTIDSFQGGEREAIVVSFVRSNPDGYSGFLSFPDEGPRRLNVAMTRARKRLVLIGNWNTLSSIAPNRDPTTSCADVYQRLYNYLDSQKRILRTPTA</sequence>
<evidence type="ECO:0000256" key="3">
    <source>
        <dbReference type="ARBA" id="ARBA00022801"/>
    </source>
</evidence>
<keyword evidence="5" id="KW-0067">ATP-binding</keyword>
<dbReference type="Gene3D" id="3.40.50.300">
    <property type="entry name" value="P-loop containing nucleotide triphosphate hydrolases"/>
    <property type="match status" value="2"/>
</dbReference>
<evidence type="ECO:0000256" key="6">
    <source>
        <dbReference type="SAM" id="MobiDB-lite"/>
    </source>
</evidence>
<keyword evidence="3" id="KW-0378">Hydrolase</keyword>
<reference evidence="9" key="1">
    <citation type="submission" date="2020-08" db="EMBL/GenBank/DDBJ databases">
        <title>Genomic Encyclopedia of Type Strains, Phase IV (KMG-IV): sequencing the most valuable type-strain genomes for metagenomic binning, comparative biology and taxonomic classification.</title>
        <authorList>
            <person name="Goeker M."/>
        </authorList>
    </citation>
    <scope>NUCLEOTIDE SEQUENCE</scope>
    <source>
        <strain evidence="9">DSM 669</strain>
    </source>
</reference>
<dbReference type="InterPro" id="IPR041677">
    <property type="entry name" value="DNA2/NAM7_AAA_11"/>
</dbReference>
<dbReference type="Proteomes" id="UP000642919">
    <property type="component" value="Unassembled WGS sequence"/>
</dbReference>
<keyword evidence="2" id="KW-0547">Nucleotide-binding</keyword>
<gene>
    <name evidence="9" type="ORF">HNR49_002240</name>
</gene>
<dbReference type="InterPro" id="IPR027417">
    <property type="entry name" value="P-loop_NTPase"/>
</dbReference>
<dbReference type="AlphaFoldDB" id="A0A841HE53"/>
<dbReference type="GO" id="GO:0043139">
    <property type="term" value="F:5'-3' DNA helicase activity"/>
    <property type="evidence" value="ECO:0007669"/>
    <property type="project" value="TreeGrafter"/>
</dbReference>
<organism evidence="9 10">
    <name type="scientific">Halobacterium salinarum</name>
    <name type="common">Halobacterium halobium</name>
    <dbReference type="NCBI Taxonomy" id="2242"/>
    <lineage>
        <taxon>Archaea</taxon>
        <taxon>Methanobacteriati</taxon>
        <taxon>Methanobacteriota</taxon>
        <taxon>Stenosarchaea group</taxon>
        <taxon>Halobacteria</taxon>
        <taxon>Halobacteriales</taxon>
        <taxon>Halobacteriaceae</taxon>
        <taxon>Halobacterium</taxon>
    </lineage>
</organism>
<evidence type="ECO:0000259" key="8">
    <source>
        <dbReference type="Pfam" id="PF13087"/>
    </source>
</evidence>
<dbReference type="PANTHER" id="PTHR43788:SF8">
    <property type="entry name" value="DNA-BINDING PROTEIN SMUBP-2"/>
    <property type="match status" value="1"/>
</dbReference>
<dbReference type="EMBL" id="JACHGX010000009">
    <property type="protein sequence ID" value="MBB6090854.1"/>
    <property type="molecule type" value="Genomic_DNA"/>
</dbReference>
<evidence type="ECO:0000313" key="10">
    <source>
        <dbReference type="Proteomes" id="UP000642919"/>
    </source>
</evidence>
<evidence type="ECO:0000256" key="1">
    <source>
        <dbReference type="ARBA" id="ARBA00007913"/>
    </source>
</evidence>
<feature type="region of interest" description="Disordered" evidence="6">
    <location>
        <begin position="58"/>
        <end position="103"/>
    </location>
</feature>
<dbReference type="SUPFAM" id="SSF52540">
    <property type="entry name" value="P-loop containing nucleoside triphosphate hydrolases"/>
    <property type="match status" value="1"/>
</dbReference>
<feature type="domain" description="DNA2/NAM7 helicase helicase" evidence="7">
    <location>
        <begin position="322"/>
        <end position="417"/>
    </location>
</feature>
<dbReference type="GO" id="GO:0005524">
    <property type="term" value="F:ATP binding"/>
    <property type="evidence" value="ECO:0007669"/>
    <property type="project" value="UniProtKB-KW"/>
</dbReference>
<dbReference type="InterPro" id="IPR047187">
    <property type="entry name" value="SF1_C_Upf1"/>
</dbReference>
<evidence type="ECO:0000259" key="7">
    <source>
        <dbReference type="Pfam" id="PF13086"/>
    </source>
</evidence>
<dbReference type="CDD" id="cd18808">
    <property type="entry name" value="SF1_C_Upf1"/>
    <property type="match status" value="1"/>
</dbReference>
<feature type="domain" description="DNA2/NAM7 helicase-like C-terminal" evidence="8">
    <location>
        <begin position="499"/>
        <end position="687"/>
    </location>
</feature>
<dbReference type="Pfam" id="PF13087">
    <property type="entry name" value="AAA_12"/>
    <property type="match status" value="1"/>
</dbReference>
<name>A0A841HE53_HALSI</name>
<accession>A0A841HE53</accession>
<dbReference type="RefSeq" id="WP_183377404.1">
    <property type="nucleotide sequence ID" value="NZ_JACHGX010000009.1"/>
</dbReference>
<proteinExistence type="inferred from homology"/>
<evidence type="ECO:0000256" key="4">
    <source>
        <dbReference type="ARBA" id="ARBA00022806"/>
    </source>
</evidence>